<dbReference type="OrthoDB" id="9803988at2"/>
<evidence type="ECO:0000256" key="4">
    <source>
        <dbReference type="ARBA" id="ARBA00017393"/>
    </source>
</evidence>
<dbReference type="AlphaFoldDB" id="A0A1E3VCE8"/>
<evidence type="ECO:0000259" key="9">
    <source>
        <dbReference type="Pfam" id="PF00496"/>
    </source>
</evidence>
<dbReference type="Gene3D" id="3.40.190.10">
    <property type="entry name" value="Periplasmic binding protein-like II"/>
    <property type="match status" value="1"/>
</dbReference>
<evidence type="ECO:0000256" key="7">
    <source>
        <dbReference type="ARBA" id="ARBA00022764"/>
    </source>
</evidence>
<dbReference type="Gene3D" id="3.90.76.10">
    <property type="entry name" value="Dipeptide-binding Protein, Domain 1"/>
    <property type="match status" value="1"/>
</dbReference>
<dbReference type="GO" id="GO:1904680">
    <property type="term" value="F:peptide transmembrane transporter activity"/>
    <property type="evidence" value="ECO:0007669"/>
    <property type="project" value="TreeGrafter"/>
</dbReference>
<dbReference type="InterPro" id="IPR000914">
    <property type="entry name" value="SBP_5_dom"/>
</dbReference>
<keyword evidence="11" id="KW-1185">Reference proteome</keyword>
<dbReference type="Gene3D" id="3.10.105.10">
    <property type="entry name" value="Dipeptide-binding Protein, Domain 3"/>
    <property type="match status" value="1"/>
</dbReference>
<feature type="chain" id="PRO_5009138102" description="Glutathione-binding protein GsiB" evidence="8">
    <location>
        <begin position="32"/>
        <end position="520"/>
    </location>
</feature>
<evidence type="ECO:0000313" key="11">
    <source>
        <dbReference type="Proteomes" id="UP000094342"/>
    </source>
</evidence>
<keyword evidence="6 8" id="KW-0732">Signal</keyword>
<protein>
    <recommendedName>
        <fullName evidence="4">Glutathione-binding protein GsiB</fullName>
    </recommendedName>
</protein>
<dbReference type="InterPro" id="IPR030678">
    <property type="entry name" value="Peptide/Ni-bd"/>
</dbReference>
<feature type="signal peptide" evidence="8">
    <location>
        <begin position="1"/>
        <end position="31"/>
    </location>
</feature>
<dbReference type="CDD" id="cd08499">
    <property type="entry name" value="PBP2_Ylib_like"/>
    <property type="match status" value="1"/>
</dbReference>
<feature type="domain" description="Solute-binding protein family 5" evidence="9">
    <location>
        <begin position="75"/>
        <end position="435"/>
    </location>
</feature>
<evidence type="ECO:0000256" key="2">
    <source>
        <dbReference type="ARBA" id="ARBA00004418"/>
    </source>
</evidence>
<evidence type="ECO:0000256" key="5">
    <source>
        <dbReference type="ARBA" id="ARBA00022448"/>
    </source>
</evidence>
<dbReference type="EMBL" id="LYBW01000056">
    <property type="protein sequence ID" value="ODR91225.1"/>
    <property type="molecule type" value="Genomic_DNA"/>
</dbReference>
<comment type="similarity">
    <text evidence="3">Belongs to the bacterial solute-binding protein 5 family.</text>
</comment>
<keyword evidence="5" id="KW-0813">Transport</keyword>
<dbReference type="GO" id="GO:0042938">
    <property type="term" value="P:dipeptide transport"/>
    <property type="evidence" value="ECO:0007669"/>
    <property type="project" value="TreeGrafter"/>
</dbReference>
<dbReference type="GO" id="GO:0043190">
    <property type="term" value="C:ATP-binding cassette (ABC) transporter complex"/>
    <property type="evidence" value="ECO:0007669"/>
    <property type="project" value="InterPro"/>
</dbReference>
<dbReference type="SUPFAM" id="SSF53850">
    <property type="entry name" value="Periplasmic binding protein-like II"/>
    <property type="match status" value="1"/>
</dbReference>
<comment type="function">
    <text evidence="1">Part of the ABC transporter complex GsiABCD involved in glutathione import. Binds glutathione.</text>
</comment>
<keyword evidence="7" id="KW-0574">Periplasm</keyword>
<comment type="subcellular location">
    <subcellularLocation>
        <location evidence="2">Periplasm</location>
    </subcellularLocation>
</comment>
<dbReference type="Pfam" id="PF00496">
    <property type="entry name" value="SBP_bac_5"/>
    <property type="match status" value="1"/>
</dbReference>
<dbReference type="InterPro" id="IPR039424">
    <property type="entry name" value="SBP_5"/>
</dbReference>
<evidence type="ECO:0000256" key="1">
    <source>
        <dbReference type="ARBA" id="ARBA00003489"/>
    </source>
</evidence>
<dbReference type="GO" id="GO:0030288">
    <property type="term" value="C:outer membrane-bounded periplasmic space"/>
    <property type="evidence" value="ECO:0007669"/>
    <property type="project" value="TreeGrafter"/>
</dbReference>
<evidence type="ECO:0000256" key="8">
    <source>
        <dbReference type="SAM" id="SignalP"/>
    </source>
</evidence>
<gene>
    <name evidence="10" type="ORF">A8M32_10450</name>
</gene>
<organism evidence="10 11">
    <name type="scientific">Sinorhizobium alkalisoli</name>
    <dbReference type="NCBI Taxonomy" id="1752398"/>
    <lineage>
        <taxon>Bacteria</taxon>
        <taxon>Pseudomonadati</taxon>
        <taxon>Pseudomonadota</taxon>
        <taxon>Alphaproteobacteria</taxon>
        <taxon>Hyphomicrobiales</taxon>
        <taxon>Rhizobiaceae</taxon>
        <taxon>Sinorhizobium/Ensifer group</taxon>
        <taxon>Sinorhizobium</taxon>
    </lineage>
</organism>
<evidence type="ECO:0000256" key="6">
    <source>
        <dbReference type="ARBA" id="ARBA00022729"/>
    </source>
</evidence>
<dbReference type="PANTHER" id="PTHR30290:SF32">
    <property type="entry name" value="GLUTATHIONE-BINDING PROTEIN GSIB"/>
    <property type="match status" value="1"/>
</dbReference>
<dbReference type="PIRSF" id="PIRSF002741">
    <property type="entry name" value="MppA"/>
    <property type="match status" value="1"/>
</dbReference>
<comment type="caution">
    <text evidence="10">The sequence shown here is derived from an EMBL/GenBank/DDBJ whole genome shotgun (WGS) entry which is preliminary data.</text>
</comment>
<dbReference type="Proteomes" id="UP000094342">
    <property type="component" value="Unassembled WGS sequence"/>
</dbReference>
<sequence length="520" mass="57346">MRNGSPSMRHLSVAAGLAALFMMSATVPALAASNVVLAIGGQPETLDPYNTNTTLTTAVTKSFYQGLFEFDKDLKVRPVLAESYTVSADGLVYTFKLRKGVRFHDGTDFNAEAVKVNLERVLNPENKLARFNQFNRIDKVEVVSPFSVRVTLKEPFSPFVNSLAHASAAIISPAALAKYGSRDIAFHPVGTGPFVFEEWRQTDFVKGKKFDGYWRAGYPKVDGITWKPVLENNTRAAMLQTGEADFGYPLPYEQASSLEASDKLNVETGPSIITRYVSFNMLQKPFDDLRVRQAINYAINKEALAKVAFGGFAAPAEGVVPQGVLFAHKMDPWPYDPAKARALLTEAGYPNGFESVLWSAYTTTTAQKTIQFLQQQLAQVGIKVQIQALEPGQRTEWIQSAPDPKTAKVRMYYAGWSSSTGEADWALRPLLSTEAWPPKLNNTAYYSNEAVDGFIASALKSVKDEEKADLYRRAQEQIMKDAPWAPLVTEKNLYATAKRLSGVYVMPDGNIDAGEIAVSE</sequence>
<accession>A0A1E3VCE8</accession>
<reference evidence="11" key="1">
    <citation type="submission" date="2016-05" db="EMBL/GenBank/DDBJ databases">
        <authorList>
            <person name="Li Y."/>
        </authorList>
    </citation>
    <scope>NUCLEOTIDE SEQUENCE [LARGE SCALE GENOMIC DNA]</scope>
    <source>
        <strain evidence="11">YIC4027</strain>
    </source>
</reference>
<proteinExistence type="inferred from homology"/>
<evidence type="ECO:0000313" key="10">
    <source>
        <dbReference type="EMBL" id="ODR91225.1"/>
    </source>
</evidence>
<name>A0A1E3VCE8_9HYPH</name>
<dbReference type="PANTHER" id="PTHR30290">
    <property type="entry name" value="PERIPLASMIC BINDING COMPONENT OF ABC TRANSPORTER"/>
    <property type="match status" value="1"/>
</dbReference>
<evidence type="ECO:0000256" key="3">
    <source>
        <dbReference type="ARBA" id="ARBA00005695"/>
    </source>
</evidence>
<dbReference type="STRING" id="1752398.A8M32_10450"/>
<dbReference type="NCBIfam" id="NF011942">
    <property type="entry name" value="PRK15413.1"/>
    <property type="match status" value="1"/>
</dbReference>